<accession>A0ABS7PXN5</accession>
<sequence>MSGIAVMRALLLASDPLVAKVPADRVVAGDLPKGTVIPAITIEQVSSVDRRPVRMMPVQRVTDRVQVTVHAQDAVERLKLIGLVRRAAAGKLGDFDLVARVSVQTDGQGPDFTGPTGIKMRAQDFMVSYNEETSVAAAPVHDEDALALWARRSVAATDAEMAADDEYIRGLKEDGIWAKLDLLKIRPQRDEQAARLDYVNAAFDDIAVNSPTFLRGQGFIGDQIAAYLDSGFDPAAYPSAKYKAADAHLGVWLGTDISSGTQFDVGHSRAMIAGRNGAVAIVRSNQTAALNVALAVPTSIGFFCWTRRDANGFWTVKDDGVPVYSAQVAAGISLNQTLLSLAARTSGGVPANFSGRLQLAMMSGAGLTDLDLANFHARTKRRLQLAGAI</sequence>
<dbReference type="RefSeq" id="WP_222993449.1">
    <property type="nucleotide sequence ID" value="NZ_JAINVV010000014.1"/>
</dbReference>
<keyword evidence="2" id="KW-1185">Reference proteome</keyword>
<organism evidence="1 2">
    <name type="scientific">Sphingomonas colocasiae</name>
    <dbReference type="NCBI Taxonomy" id="1848973"/>
    <lineage>
        <taxon>Bacteria</taxon>
        <taxon>Pseudomonadati</taxon>
        <taxon>Pseudomonadota</taxon>
        <taxon>Alphaproteobacteria</taxon>
        <taxon>Sphingomonadales</taxon>
        <taxon>Sphingomonadaceae</taxon>
        <taxon>Sphingomonas</taxon>
    </lineage>
</organism>
<protein>
    <submittedName>
        <fullName evidence="1">Uncharacterized protein</fullName>
    </submittedName>
</protein>
<reference evidence="1 2" key="1">
    <citation type="submission" date="2021-08" db="EMBL/GenBank/DDBJ databases">
        <authorList>
            <person name="Tuo L."/>
        </authorList>
    </citation>
    <scope>NUCLEOTIDE SEQUENCE [LARGE SCALE GENOMIC DNA]</scope>
    <source>
        <strain evidence="1 2">JCM 31229</strain>
    </source>
</reference>
<proteinExistence type="predicted"/>
<comment type="caution">
    <text evidence="1">The sequence shown here is derived from an EMBL/GenBank/DDBJ whole genome shotgun (WGS) entry which is preliminary data.</text>
</comment>
<dbReference type="EMBL" id="JAINVV010000014">
    <property type="protein sequence ID" value="MBY8826119.1"/>
    <property type="molecule type" value="Genomic_DNA"/>
</dbReference>
<name>A0ABS7PXN5_9SPHN</name>
<dbReference type="Proteomes" id="UP000706039">
    <property type="component" value="Unassembled WGS sequence"/>
</dbReference>
<evidence type="ECO:0000313" key="1">
    <source>
        <dbReference type="EMBL" id="MBY8826119.1"/>
    </source>
</evidence>
<evidence type="ECO:0000313" key="2">
    <source>
        <dbReference type="Proteomes" id="UP000706039"/>
    </source>
</evidence>
<gene>
    <name evidence="1" type="ORF">K7G82_27710</name>
</gene>